<dbReference type="Proteomes" id="UP000499080">
    <property type="component" value="Unassembled WGS sequence"/>
</dbReference>
<keyword evidence="2" id="KW-1185">Reference proteome</keyword>
<protein>
    <submittedName>
        <fullName evidence="1">Uncharacterized protein</fullName>
    </submittedName>
</protein>
<sequence length="40" mass="4625">MRTSKFGQATRRWNKSLNCEESAKNNLPYTLGRSAALHMR</sequence>
<gene>
    <name evidence="1" type="ORF">AVEN_38880_1</name>
</gene>
<comment type="caution">
    <text evidence="1">The sequence shown here is derived from an EMBL/GenBank/DDBJ whole genome shotgun (WGS) entry which is preliminary data.</text>
</comment>
<organism evidence="1 2">
    <name type="scientific">Araneus ventricosus</name>
    <name type="common">Orbweaver spider</name>
    <name type="synonym">Epeira ventricosa</name>
    <dbReference type="NCBI Taxonomy" id="182803"/>
    <lineage>
        <taxon>Eukaryota</taxon>
        <taxon>Metazoa</taxon>
        <taxon>Ecdysozoa</taxon>
        <taxon>Arthropoda</taxon>
        <taxon>Chelicerata</taxon>
        <taxon>Arachnida</taxon>
        <taxon>Araneae</taxon>
        <taxon>Araneomorphae</taxon>
        <taxon>Entelegynae</taxon>
        <taxon>Araneoidea</taxon>
        <taxon>Araneidae</taxon>
        <taxon>Araneus</taxon>
    </lineage>
</organism>
<reference evidence="1 2" key="1">
    <citation type="journal article" date="2019" name="Sci. Rep.">
        <title>Orb-weaving spider Araneus ventricosus genome elucidates the spidroin gene catalogue.</title>
        <authorList>
            <person name="Kono N."/>
            <person name="Nakamura H."/>
            <person name="Ohtoshi R."/>
            <person name="Moran D.A.P."/>
            <person name="Shinohara A."/>
            <person name="Yoshida Y."/>
            <person name="Fujiwara M."/>
            <person name="Mori M."/>
            <person name="Tomita M."/>
            <person name="Arakawa K."/>
        </authorList>
    </citation>
    <scope>NUCLEOTIDE SEQUENCE [LARGE SCALE GENOMIC DNA]</scope>
</reference>
<proteinExistence type="predicted"/>
<evidence type="ECO:0000313" key="2">
    <source>
        <dbReference type="Proteomes" id="UP000499080"/>
    </source>
</evidence>
<dbReference type="AlphaFoldDB" id="A0A4Y2EFQ6"/>
<feature type="non-terminal residue" evidence="1">
    <location>
        <position position="40"/>
    </location>
</feature>
<dbReference type="EMBL" id="BGPR01246537">
    <property type="protein sequence ID" value="GBM27970.1"/>
    <property type="molecule type" value="Genomic_DNA"/>
</dbReference>
<evidence type="ECO:0000313" key="1">
    <source>
        <dbReference type="EMBL" id="GBM27970.1"/>
    </source>
</evidence>
<accession>A0A4Y2EFQ6</accession>
<name>A0A4Y2EFQ6_ARAVE</name>